<keyword evidence="5" id="KW-1185">Reference proteome</keyword>
<keyword evidence="2" id="KW-0812">Transmembrane</keyword>
<dbReference type="RefSeq" id="WP_081892845.1">
    <property type="nucleotide sequence ID" value="NZ_CAUPKV010000002.1"/>
</dbReference>
<organism evidence="4 5">
    <name type="scientific">Bifidobacterium scardovii</name>
    <dbReference type="NCBI Taxonomy" id="158787"/>
    <lineage>
        <taxon>Bacteria</taxon>
        <taxon>Bacillati</taxon>
        <taxon>Actinomycetota</taxon>
        <taxon>Actinomycetes</taxon>
        <taxon>Bifidobacteriales</taxon>
        <taxon>Bifidobacteriaceae</taxon>
        <taxon>Bifidobacterium</taxon>
    </lineage>
</organism>
<dbReference type="STRING" id="158787.BSCA_0645"/>
<feature type="compositionally biased region" description="Polar residues" evidence="1">
    <location>
        <begin position="108"/>
        <end position="118"/>
    </location>
</feature>
<dbReference type="OrthoDB" id="5363296at2"/>
<gene>
    <name evidence="4" type="ORF">BSCA_0645</name>
</gene>
<feature type="transmembrane region" description="Helical" evidence="2">
    <location>
        <begin position="195"/>
        <end position="217"/>
    </location>
</feature>
<feature type="compositionally biased region" description="Polar residues" evidence="1">
    <location>
        <begin position="37"/>
        <end position="52"/>
    </location>
</feature>
<dbReference type="AlphaFoldDB" id="A0A087DJB3"/>
<dbReference type="InterPro" id="IPR017850">
    <property type="entry name" value="Alkaline_phosphatase_core_sf"/>
</dbReference>
<dbReference type="EMBL" id="JGZO01000002">
    <property type="protein sequence ID" value="KFI95613.1"/>
    <property type="molecule type" value="Genomic_DNA"/>
</dbReference>
<dbReference type="CDD" id="cd16015">
    <property type="entry name" value="LTA_synthase"/>
    <property type="match status" value="1"/>
</dbReference>
<dbReference type="Proteomes" id="UP000029033">
    <property type="component" value="Unassembled WGS sequence"/>
</dbReference>
<reference evidence="4 5" key="1">
    <citation type="submission" date="2014-03" db="EMBL/GenBank/DDBJ databases">
        <title>Genomics of Bifidobacteria.</title>
        <authorList>
            <person name="Ventura M."/>
            <person name="Milani C."/>
            <person name="Lugli G.A."/>
        </authorList>
    </citation>
    <scope>NUCLEOTIDE SEQUENCE [LARGE SCALE GENOMIC DNA]</scope>
    <source>
        <strain evidence="4 5">LMG 21589</strain>
    </source>
</reference>
<sequence length="866" mass="95445">MTTQPSNDRHHDESTISGESHEKPEKYIPASIINDFPESQGSSSSEPDNSDITGGELPQSPANDAESDPAGNEETDRTSSDAETPEPDTESGDAHEGTTTHTARAENQGDSLDTNPSATSSESDTSDTESDMAGNGEVDDPAVSGVPAVTHAFATALHACASFASTVRATHAYAMARTAGHLFQKIWDKRLRFSYVLYILVFALVTAASVTMLQWSVYTEPDYADSDSISQATKLMQSVRGQVTKFISQMWMENNMVWLLNFLVLGLIYLVLLFLINRFWVATAIFGTAMAVFTIANHFKVLLRTESIIPSDLSFISSGNSGEILSFIPQDSIPIVIDIAKILVGFALACVALQFIDKRNGFIPCHWRHPFRNAKTIAGNSVRILAFLLTSTLLATFTWNLGIPGSWAYMWAGKLNDAPMLVDTLTDARYNGPAISFLRLAHAKTMDKPDGYSKDTMLELANRYTKTADKINQKRSATLTDSTVIMILSESFSDPTRVPGIAFGEDPMPNIRALKETTTSGLMLSPGYGGGTANIEYQSLTGLNLANFDDSMMYPYQQLVPHQKSPFTFNQLWKDRYGDSGSIAFHPYYKNMYLRDADYKKFGFDYLRTLDSDPEIAHQDHIDNSPYTGDASAYQNILDAIDPEHPQFIQMVTMQNHTPYNDWYANNQFKESDMSGLGETERYSIDTYAKGISLTDQSTMDFLNKLDTLNTPITVIFYGDHLPSIYTTAAGDPNNALALHETDYFIWSNQASASSGMKIDSKTTSYSSSNFFMATAAAHMDAKVTPYLSLLTKLSEEVPAMVRLSLQSGNAGNTSSTYVDASGAAIDHKSLSEKAKRLLEDYQLVQYDLTAGKGYLKTTDFLGIRQ</sequence>
<feature type="transmembrane region" description="Helical" evidence="2">
    <location>
        <begin position="335"/>
        <end position="356"/>
    </location>
</feature>
<name>A0A087DJB3_9BIFI</name>
<comment type="caution">
    <text evidence="4">The sequence shown here is derived from an EMBL/GenBank/DDBJ whole genome shotgun (WGS) entry which is preliminary data.</text>
</comment>
<evidence type="ECO:0000256" key="1">
    <source>
        <dbReference type="SAM" id="MobiDB-lite"/>
    </source>
</evidence>
<keyword evidence="2" id="KW-0472">Membrane</keyword>
<evidence type="ECO:0000313" key="5">
    <source>
        <dbReference type="Proteomes" id="UP000029033"/>
    </source>
</evidence>
<evidence type="ECO:0000256" key="2">
    <source>
        <dbReference type="SAM" id="Phobius"/>
    </source>
</evidence>
<dbReference type="Pfam" id="PF00884">
    <property type="entry name" value="Sulfatase"/>
    <property type="match status" value="1"/>
</dbReference>
<dbReference type="GO" id="GO:0016740">
    <property type="term" value="F:transferase activity"/>
    <property type="evidence" value="ECO:0007669"/>
    <property type="project" value="UniProtKB-KW"/>
</dbReference>
<evidence type="ECO:0000313" key="4">
    <source>
        <dbReference type="EMBL" id="KFI95613.1"/>
    </source>
</evidence>
<feature type="transmembrane region" description="Helical" evidence="2">
    <location>
        <begin position="256"/>
        <end position="275"/>
    </location>
</feature>
<keyword evidence="4" id="KW-0808">Transferase</keyword>
<feature type="domain" description="Sulfatase N-terminal" evidence="3">
    <location>
        <begin position="483"/>
        <end position="781"/>
    </location>
</feature>
<feature type="transmembrane region" description="Helical" evidence="2">
    <location>
        <begin position="280"/>
        <end position="299"/>
    </location>
</feature>
<dbReference type="Gene3D" id="3.40.720.10">
    <property type="entry name" value="Alkaline Phosphatase, subunit A"/>
    <property type="match status" value="1"/>
</dbReference>
<dbReference type="SUPFAM" id="SSF53649">
    <property type="entry name" value="Alkaline phosphatase-like"/>
    <property type="match status" value="1"/>
</dbReference>
<feature type="transmembrane region" description="Helical" evidence="2">
    <location>
        <begin position="377"/>
        <end position="399"/>
    </location>
</feature>
<keyword evidence="2" id="KW-1133">Transmembrane helix</keyword>
<proteinExistence type="predicted"/>
<dbReference type="InterPro" id="IPR000917">
    <property type="entry name" value="Sulfatase_N"/>
</dbReference>
<dbReference type="GeneID" id="85166783"/>
<protein>
    <submittedName>
        <fullName evidence="4">Phosphoglycerol transferase</fullName>
    </submittedName>
</protein>
<accession>A0A087DJB3</accession>
<evidence type="ECO:0000259" key="3">
    <source>
        <dbReference type="Pfam" id="PF00884"/>
    </source>
</evidence>
<feature type="region of interest" description="Disordered" evidence="1">
    <location>
        <begin position="1"/>
        <end position="143"/>
    </location>
</feature>
<feature type="compositionally biased region" description="Basic and acidic residues" evidence="1">
    <location>
        <begin position="7"/>
        <end position="26"/>
    </location>
</feature>
<dbReference type="eggNOG" id="COG1368">
    <property type="taxonomic scope" value="Bacteria"/>
</dbReference>